<sequence length="60" mass="6910">MINHLIDQLVIVINQYRIFGGEQYERQFETLLSQLEKATGLDRDGAIKYLENAVEGERVA</sequence>
<gene>
    <name evidence="1" type="ORF">ABB05_12845</name>
</gene>
<proteinExistence type="predicted"/>
<evidence type="ECO:0000313" key="2">
    <source>
        <dbReference type="Proteomes" id="UP000077881"/>
    </source>
</evidence>
<organism evidence="1 2">
    <name type="scientific">Lederbergia galactosidilytica</name>
    <dbReference type="NCBI Taxonomy" id="217031"/>
    <lineage>
        <taxon>Bacteria</taxon>
        <taxon>Bacillati</taxon>
        <taxon>Bacillota</taxon>
        <taxon>Bacilli</taxon>
        <taxon>Bacillales</taxon>
        <taxon>Bacillaceae</taxon>
        <taxon>Lederbergia</taxon>
    </lineage>
</organism>
<protein>
    <submittedName>
        <fullName evidence="1">Uncharacterized protein</fullName>
    </submittedName>
</protein>
<dbReference type="EMBL" id="LDJR01000052">
    <property type="protein sequence ID" value="OAK70065.1"/>
    <property type="molecule type" value="Genomic_DNA"/>
</dbReference>
<dbReference type="OrthoDB" id="2456055at2"/>
<keyword evidence="2" id="KW-1185">Reference proteome</keyword>
<accession>A0A177ZQE3</accession>
<comment type="caution">
    <text evidence="1">The sequence shown here is derived from an EMBL/GenBank/DDBJ whole genome shotgun (WGS) entry which is preliminary data.</text>
</comment>
<dbReference type="PATRIC" id="fig|217031.6.peg.2762"/>
<dbReference type="AlphaFoldDB" id="A0A177ZQE3"/>
<dbReference type="STRING" id="217031.ABB05_12845"/>
<evidence type="ECO:0000313" key="1">
    <source>
        <dbReference type="EMBL" id="OAK70065.1"/>
    </source>
</evidence>
<dbReference type="RefSeq" id="WP_064468257.1">
    <property type="nucleotide sequence ID" value="NZ_LDJR01000052.1"/>
</dbReference>
<reference evidence="1 2" key="1">
    <citation type="submission" date="2015-05" db="EMBL/GenBank/DDBJ databases">
        <title>Comparison of genome.</title>
        <authorList>
            <person name="Zheng Z."/>
            <person name="Sun M."/>
        </authorList>
    </citation>
    <scope>NUCLEOTIDE SEQUENCE [LARGE SCALE GENOMIC DNA]</scope>
    <source>
        <strain evidence="1 2">G25-74</strain>
    </source>
</reference>
<name>A0A177ZQE3_9BACI</name>
<dbReference type="Proteomes" id="UP000077881">
    <property type="component" value="Unassembled WGS sequence"/>
</dbReference>